<dbReference type="EMBL" id="KZ825165">
    <property type="protein sequence ID" value="PYI16709.1"/>
    <property type="molecule type" value="Genomic_DNA"/>
</dbReference>
<accession>A0A2V5GYP7</accession>
<evidence type="ECO:0000313" key="2">
    <source>
        <dbReference type="EMBL" id="PYI16709.1"/>
    </source>
</evidence>
<name>A0A2V5GYP7_ASPV1</name>
<dbReference type="Proteomes" id="UP000249829">
    <property type="component" value="Unassembled WGS sequence"/>
</dbReference>
<sequence>MGTSCTSCTSSPTKPRLIIIDSAPMPGFIQSKYSKVYRNPNPFAAHSSSSSAKKKKKRKKKKRKEITILRSFVRRKMPNQSGLRLISQILIVGKDGKQIQREKEKRKGKHRKAREEVIMI</sequence>
<organism evidence="2 3">
    <name type="scientific">Aspergillus violaceofuscus (strain CBS 115571)</name>
    <dbReference type="NCBI Taxonomy" id="1450538"/>
    <lineage>
        <taxon>Eukaryota</taxon>
        <taxon>Fungi</taxon>
        <taxon>Dikarya</taxon>
        <taxon>Ascomycota</taxon>
        <taxon>Pezizomycotina</taxon>
        <taxon>Eurotiomycetes</taxon>
        <taxon>Eurotiomycetidae</taxon>
        <taxon>Eurotiales</taxon>
        <taxon>Aspergillaceae</taxon>
        <taxon>Aspergillus</taxon>
    </lineage>
</organism>
<dbReference type="AlphaFoldDB" id="A0A2V5GYP7"/>
<protein>
    <submittedName>
        <fullName evidence="2">Uncharacterized protein</fullName>
    </submittedName>
</protein>
<evidence type="ECO:0000256" key="1">
    <source>
        <dbReference type="SAM" id="MobiDB-lite"/>
    </source>
</evidence>
<feature type="region of interest" description="Disordered" evidence="1">
    <location>
        <begin position="39"/>
        <end position="64"/>
    </location>
</feature>
<reference evidence="2 3" key="1">
    <citation type="submission" date="2018-02" db="EMBL/GenBank/DDBJ databases">
        <title>The genomes of Aspergillus section Nigri reveals drivers in fungal speciation.</title>
        <authorList>
            <consortium name="DOE Joint Genome Institute"/>
            <person name="Vesth T.C."/>
            <person name="Nybo J."/>
            <person name="Theobald S."/>
            <person name="Brandl J."/>
            <person name="Frisvad J.C."/>
            <person name="Nielsen K.F."/>
            <person name="Lyhne E.K."/>
            <person name="Kogle M.E."/>
            <person name="Kuo A."/>
            <person name="Riley R."/>
            <person name="Clum A."/>
            <person name="Nolan M."/>
            <person name="Lipzen A."/>
            <person name="Salamov A."/>
            <person name="Henrissat B."/>
            <person name="Wiebenga A."/>
            <person name="De vries R.P."/>
            <person name="Grigoriev I.V."/>
            <person name="Mortensen U.H."/>
            <person name="Andersen M.R."/>
            <person name="Baker S.E."/>
        </authorList>
    </citation>
    <scope>NUCLEOTIDE SEQUENCE [LARGE SCALE GENOMIC DNA]</scope>
    <source>
        <strain evidence="2 3">CBS 115571</strain>
    </source>
</reference>
<proteinExistence type="predicted"/>
<evidence type="ECO:0000313" key="3">
    <source>
        <dbReference type="Proteomes" id="UP000249829"/>
    </source>
</evidence>
<feature type="region of interest" description="Disordered" evidence="1">
    <location>
        <begin position="100"/>
        <end position="120"/>
    </location>
</feature>
<gene>
    <name evidence="2" type="ORF">BO99DRAFT_212785</name>
</gene>
<feature type="compositionally biased region" description="Basic residues" evidence="1">
    <location>
        <begin position="52"/>
        <end position="64"/>
    </location>
</feature>
<keyword evidence="3" id="KW-1185">Reference proteome</keyword>